<sequence length="93" mass="10151">MSDFNGATLLVLEDDSVSTTSKQYIENLLEQGKINSASLALARLSNELDSNDFVALRDKINNIPVKKRRGIFPPTSSGKSVGHHGHPHGNGHW</sequence>
<dbReference type="Proteomes" id="UP000185769">
    <property type="component" value="Unassembled WGS sequence"/>
</dbReference>
<reference evidence="2 3" key="1">
    <citation type="journal article" date="2016" name="Environ. Microbiol.">
        <title>Genomic resolution of a cold subsurface aquifer community provides metabolic insights for novel microbes adapted to high CO concentrations.</title>
        <authorList>
            <person name="Probst A.J."/>
            <person name="Castelle C.J."/>
            <person name="Singh A."/>
            <person name="Brown C.T."/>
            <person name="Anantharaman K."/>
            <person name="Sharon I."/>
            <person name="Hug L.A."/>
            <person name="Burstein D."/>
            <person name="Emerson J.B."/>
            <person name="Thomas B.C."/>
            <person name="Banfield J.F."/>
        </authorList>
    </citation>
    <scope>NUCLEOTIDE SEQUENCE [LARGE SCALE GENOMIC DNA]</scope>
    <source>
        <strain evidence="2">CG1_02_31_12</strain>
    </source>
</reference>
<proteinExistence type="predicted"/>
<evidence type="ECO:0000313" key="3">
    <source>
        <dbReference type="Proteomes" id="UP000185769"/>
    </source>
</evidence>
<evidence type="ECO:0000256" key="1">
    <source>
        <dbReference type="SAM" id="MobiDB-lite"/>
    </source>
</evidence>
<name>A0A1J4UYY4_9BACT</name>
<protein>
    <submittedName>
        <fullName evidence="2">Uncharacterized protein</fullName>
    </submittedName>
</protein>
<feature type="compositionally biased region" description="Basic residues" evidence="1">
    <location>
        <begin position="81"/>
        <end position="93"/>
    </location>
</feature>
<gene>
    <name evidence="2" type="ORF">AUJ22_00155</name>
</gene>
<dbReference type="AlphaFoldDB" id="A0A1J4UYY4"/>
<accession>A0A1J4UYY4</accession>
<dbReference type="EMBL" id="MNVM01000002">
    <property type="protein sequence ID" value="OIO30122.1"/>
    <property type="molecule type" value="Genomic_DNA"/>
</dbReference>
<evidence type="ECO:0000313" key="2">
    <source>
        <dbReference type="EMBL" id="OIO30122.1"/>
    </source>
</evidence>
<feature type="region of interest" description="Disordered" evidence="1">
    <location>
        <begin position="67"/>
        <end position="93"/>
    </location>
</feature>
<organism evidence="2 3">
    <name type="scientific">Candidatus Nomurabacteria bacterium CG1_02_31_12</name>
    <dbReference type="NCBI Taxonomy" id="1805280"/>
    <lineage>
        <taxon>Bacteria</taxon>
        <taxon>Candidatus Nomuraibacteriota</taxon>
    </lineage>
</organism>
<comment type="caution">
    <text evidence="2">The sequence shown here is derived from an EMBL/GenBank/DDBJ whole genome shotgun (WGS) entry which is preliminary data.</text>
</comment>